<feature type="compositionally biased region" description="Basic and acidic residues" evidence="1">
    <location>
        <begin position="321"/>
        <end position="338"/>
    </location>
</feature>
<gene>
    <name evidence="3" type="ORF">EI546_01185</name>
</gene>
<name>A0A410FZJ3_9FLAO</name>
<dbReference type="Pfam" id="PF13557">
    <property type="entry name" value="Phenol_MetA_deg"/>
    <property type="match status" value="1"/>
</dbReference>
<dbReference type="AlphaFoldDB" id="A0A410FZJ3"/>
<evidence type="ECO:0000313" key="3">
    <source>
        <dbReference type="EMBL" id="QAA80426.1"/>
    </source>
</evidence>
<dbReference type="OrthoDB" id="1421312at2"/>
<proteinExistence type="predicted"/>
<sequence>MSTHFRLLFFLCLFPFSTVLAQYTDMINANRPGVSQGAFAVGRGILQFETGFSYGKEKHSLRKTETQGMGLDYAIRYGVFKEQFEISLIGEYESQNITYNPNTKQRIANFKSNTLGIKHLLYDPYKEMYKEKPNLYSWRKNNTFQWADLVPAVALYMGLNVDFPDNPLTQKNGSTISPKFMLTTQNNWVGGWVFVTNLIADWGTTSSPSYGYIVTLTHATNRYFSIFIENQGIKNDWYADQLLRGGAAALINPDFQVDLSFTTSFKDTPSKLYGRLGLAYRLDFHKQEEYLYDDVPEGEEKDQLKKSRDAQKKKDRLRRKLEREERIRERKERKNLEE</sequence>
<dbReference type="EMBL" id="CP034951">
    <property type="protein sequence ID" value="QAA80426.1"/>
    <property type="molecule type" value="Genomic_DNA"/>
</dbReference>
<feature type="chain" id="PRO_5019157611" evidence="2">
    <location>
        <begin position="22"/>
        <end position="338"/>
    </location>
</feature>
<dbReference type="RefSeq" id="WP_128248827.1">
    <property type="nucleotide sequence ID" value="NZ_CP034951.1"/>
</dbReference>
<dbReference type="Proteomes" id="UP000285517">
    <property type="component" value="Chromosome"/>
</dbReference>
<reference evidence="3 4" key="1">
    <citation type="submission" date="2019-01" db="EMBL/GenBank/DDBJ databases">
        <title>Complete genome sequencing of Aequorivita sp. H23M31.</title>
        <authorList>
            <person name="Bae J.-W."/>
        </authorList>
    </citation>
    <scope>NUCLEOTIDE SEQUENCE [LARGE SCALE GENOMIC DNA]</scope>
    <source>
        <strain evidence="3 4">H23M31</strain>
    </source>
</reference>
<keyword evidence="2" id="KW-0732">Signal</keyword>
<organism evidence="3 4">
    <name type="scientific">Aequorivita ciconiae</name>
    <dbReference type="NCBI Taxonomy" id="2494375"/>
    <lineage>
        <taxon>Bacteria</taxon>
        <taxon>Pseudomonadati</taxon>
        <taxon>Bacteroidota</taxon>
        <taxon>Flavobacteriia</taxon>
        <taxon>Flavobacteriales</taxon>
        <taxon>Flavobacteriaceae</taxon>
        <taxon>Aequorivita</taxon>
    </lineage>
</organism>
<evidence type="ECO:0000256" key="1">
    <source>
        <dbReference type="SAM" id="MobiDB-lite"/>
    </source>
</evidence>
<evidence type="ECO:0000256" key="2">
    <source>
        <dbReference type="SAM" id="SignalP"/>
    </source>
</evidence>
<feature type="signal peptide" evidence="2">
    <location>
        <begin position="1"/>
        <end position="21"/>
    </location>
</feature>
<dbReference type="InterPro" id="IPR025737">
    <property type="entry name" value="FApF"/>
</dbReference>
<feature type="region of interest" description="Disordered" evidence="1">
    <location>
        <begin position="295"/>
        <end position="338"/>
    </location>
</feature>
<evidence type="ECO:0000313" key="4">
    <source>
        <dbReference type="Proteomes" id="UP000285517"/>
    </source>
</evidence>
<dbReference type="KEGG" id="aev:EI546_01185"/>
<protein>
    <submittedName>
        <fullName evidence="3">Transporter</fullName>
    </submittedName>
</protein>
<feature type="compositionally biased region" description="Basic and acidic residues" evidence="1">
    <location>
        <begin position="301"/>
        <end position="312"/>
    </location>
</feature>
<accession>A0A410FZJ3</accession>
<keyword evidence="4" id="KW-1185">Reference proteome</keyword>